<feature type="domain" description="PPM-type phosphatase" evidence="1">
    <location>
        <begin position="29"/>
        <end position="254"/>
    </location>
</feature>
<dbReference type="InterPro" id="IPR001932">
    <property type="entry name" value="PPM-type_phosphatase-like_dom"/>
</dbReference>
<proteinExistence type="predicted"/>
<protein>
    <submittedName>
        <fullName evidence="2">Protein phosphatase 2C domain-containing protein</fullName>
    </submittedName>
</protein>
<comment type="caution">
    <text evidence="2">The sequence shown here is derived from an EMBL/GenBank/DDBJ whole genome shotgun (WGS) entry which is preliminary data.</text>
</comment>
<keyword evidence="3" id="KW-1185">Reference proteome</keyword>
<dbReference type="SUPFAM" id="SSF81606">
    <property type="entry name" value="PP2C-like"/>
    <property type="match status" value="1"/>
</dbReference>
<evidence type="ECO:0000313" key="3">
    <source>
        <dbReference type="Proteomes" id="UP000251002"/>
    </source>
</evidence>
<evidence type="ECO:0000259" key="1">
    <source>
        <dbReference type="PROSITE" id="PS51746"/>
    </source>
</evidence>
<dbReference type="PROSITE" id="PS51746">
    <property type="entry name" value="PPM_2"/>
    <property type="match status" value="1"/>
</dbReference>
<dbReference type="AlphaFoldDB" id="A0A365L895"/>
<dbReference type="RefSeq" id="WP_112222057.1">
    <property type="nucleotide sequence ID" value="NZ_CP196859.1"/>
</dbReference>
<evidence type="ECO:0000313" key="2">
    <source>
        <dbReference type="EMBL" id="RAZ81620.1"/>
    </source>
</evidence>
<dbReference type="Gene3D" id="3.60.40.10">
    <property type="entry name" value="PPM-type phosphatase domain"/>
    <property type="match status" value="1"/>
</dbReference>
<sequence>MEEFDWVGSEEHFVDQPDLWKMQKMTIGRFGGNSSAGQTKNEDACLAWANPEEDWELALIMDAHDTAESAEVVMEQFLAHQEEIRSFLSMDVSFEFFQSLEALLLRIFRQKDFLATCREIQGETACLIAIRKGKHLYWFSVGDCLLYLFHPEFAAMGQYQLNQRHFYEWIGRNNSFAQAVPSFSSGLHELRQGGNRILLATDGLTECPGEPYADPVDIYNELEGLSQQEGLQILLETVQQQGVRDSVTLVTWTVDVAEKPLYASNQQTVTKEGSWDAE</sequence>
<name>A0A365L895_9BACL</name>
<dbReference type="EMBL" id="QLZR01000001">
    <property type="protein sequence ID" value="RAZ81620.1"/>
    <property type="molecule type" value="Genomic_DNA"/>
</dbReference>
<organism evidence="2 3">
    <name type="scientific">Planococcus halotolerans</name>
    <dbReference type="NCBI Taxonomy" id="2233542"/>
    <lineage>
        <taxon>Bacteria</taxon>
        <taxon>Bacillati</taxon>
        <taxon>Bacillota</taxon>
        <taxon>Bacilli</taxon>
        <taxon>Bacillales</taxon>
        <taxon>Caryophanaceae</taxon>
        <taxon>Planococcus</taxon>
    </lineage>
</organism>
<accession>A0A365L895</accession>
<dbReference type="InterPro" id="IPR036457">
    <property type="entry name" value="PPM-type-like_dom_sf"/>
</dbReference>
<gene>
    <name evidence="2" type="ORF">DP120_04095</name>
</gene>
<dbReference type="Proteomes" id="UP000251002">
    <property type="component" value="Unassembled WGS sequence"/>
</dbReference>
<reference evidence="2 3" key="1">
    <citation type="submission" date="2018-06" db="EMBL/GenBank/DDBJ databases">
        <title>The draft genome sequences of strains SCU63 and S1.</title>
        <authorList>
            <person name="Gan L."/>
        </authorList>
    </citation>
    <scope>NUCLEOTIDE SEQUENCE [LARGE SCALE GENOMIC DNA]</scope>
    <source>
        <strain evidence="2 3">SCU63</strain>
    </source>
</reference>